<sequence length="370" mass="39420">MSHGRSVVTAAGERSRRRSAEEAAKEIQTYYSGLRAATPLARSTAVLQGANEALVWTKGRSRGPPGGVSELTLGQKGTCVLSEDSLPREVPDQAQFQSDSEPQGEEFEDAQGYQDSGNPEAGSGASEGAVGPIAARRQYEEAREVGNKGGVNARTRAEAEERQVGRVIDRDQGSRSRQAEFDDRESPIPQVTVSSVQEGTGVKAVSAEAETVEGDQVSQSQRKKLGDPNSSGTKGLLTGSQDVRRSSARAEDVTGGRSAVGVEADTTGVINRSSGTHSSQPVEARGLGGRIPREGLRPRAFSTPQEATPVRQGRSGFSVGGSPSRQSLEEPELDWDPFLGERKTWRNVQCSTTRSPKSSGARRKRMRLSG</sequence>
<proteinExistence type="predicted"/>
<feature type="compositionally biased region" description="Polar residues" evidence="1">
    <location>
        <begin position="228"/>
        <end position="241"/>
    </location>
</feature>
<comment type="caution">
    <text evidence="2">The sequence shown here is derived from an EMBL/GenBank/DDBJ whole genome shotgun (WGS) entry which is preliminary data.</text>
</comment>
<feature type="compositionally biased region" description="Polar residues" evidence="1">
    <location>
        <begin position="189"/>
        <end position="198"/>
    </location>
</feature>
<dbReference type="EMBL" id="WJBH02000369">
    <property type="protein sequence ID" value="KAI9549131.1"/>
    <property type="molecule type" value="Genomic_DNA"/>
</dbReference>
<feature type="region of interest" description="Disordered" evidence="1">
    <location>
        <begin position="82"/>
        <end position="370"/>
    </location>
</feature>
<feature type="compositionally biased region" description="Basic residues" evidence="1">
    <location>
        <begin position="360"/>
        <end position="370"/>
    </location>
</feature>
<feature type="compositionally biased region" description="Polar residues" evidence="1">
    <location>
        <begin position="268"/>
        <end position="281"/>
    </location>
</feature>
<evidence type="ECO:0000313" key="2">
    <source>
        <dbReference type="EMBL" id="KAI9549131.1"/>
    </source>
</evidence>
<accession>A0AAD5KSY5</accession>
<feature type="compositionally biased region" description="Basic and acidic residues" evidence="1">
    <location>
        <begin position="155"/>
        <end position="186"/>
    </location>
</feature>
<reference evidence="2" key="1">
    <citation type="submission" date="2022-05" db="EMBL/GenBank/DDBJ databases">
        <title>A multi-omics perspective on studying reproductive biology in Daphnia sinensis.</title>
        <authorList>
            <person name="Jia J."/>
        </authorList>
    </citation>
    <scope>NUCLEOTIDE SEQUENCE</scope>
    <source>
        <strain evidence="2">WSL</strain>
    </source>
</reference>
<feature type="compositionally biased region" description="Polar residues" evidence="1">
    <location>
        <begin position="346"/>
        <end position="358"/>
    </location>
</feature>
<dbReference type="AlphaFoldDB" id="A0AAD5KSY5"/>
<feature type="region of interest" description="Disordered" evidence="1">
    <location>
        <begin position="1"/>
        <end position="22"/>
    </location>
</feature>
<feature type="compositionally biased region" description="Low complexity" evidence="1">
    <location>
        <begin position="120"/>
        <end position="129"/>
    </location>
</feature>
<feature type="compositionally biased region" description="Basic and acidic residues" evidence="1">
    <location>
        <begin position="242"/>
        <end position="254"/>
    </location>
</feature>
<name>A0AAD5KSY5_9CRUS</name>
<evidence type="ECO:0000256" key="1">
    <source>
        <dbReference type="SAM" id="MobiDB-lite"/>
    </source>
</evidence>
<feature type="compositionally biased region" description="Basic and acidic residues" evidence="1">
    <location>
        <begin position="137"/>
        <end position="146"/>
    </location>
</feature>
<dbReference type="Proteomes" id="UP000820818">
    <property type="component" value="Unassembled WGS sequence"/>
</dbReference>
<organism evidence="2 3">
    <name type="scientific">Daphnia sinensis</name>
    <dbReference type="NCBI Taxonomy" id="1820382"/>
    <lineage>
        <taxon>Eukaryota</taxon>
        <taxon>Metazoa</taxon>
        <taxon>Ecdysozoa</taxon>
        <taxon>Arthropoda</taxon>
        <taxon>Crustacea</taxon>
        <taxon>Branchiopoda</taxon>
        <taxon>Diplostraca</taxon>
        <taxon>Cladocera</taxon>
        <taxon>Anomopoda</taxon>
        <taxon>Daphniidae</taxon>
        <taxon>Daphnia</taxon>
        <taxon>Daphnia similis group</taxon>
    </lineage>
</organism>
<gene>
    <name evidence="2" type="ORF">GHT06_005711</name>
</gene>
<protein>
    <submittedName>
        <fullName evidence="2">Uncharacterized protein</fullName>
    </submittedName>
</protein>
<evidence type="ECO:0000313" key="3">
    <source>
        <dbReference type="Proteomes" id="UP000820818"/>
    </source>
</evidence>
<keyword evidence="3" id="KW-1185">Reference proteome</keyword>
<feature type="region of interest" description="Disordered" evidence="1">
    <location>
        <begin position="57"/>
        <end position="76"/>
    </location>
</feature>